<dbReference type="EMBL" id="CP003654">
    <property type="protein sequence ID" value="AFZ38183.1"/>
    <property type="molecule type" value="Genomic_DNA"/>
</dbReference>
<name>K9Y0B3_STAC7</name>
<dbReference type="HOGENOM" id="CLU_123823_0_0_3"/>
<keyword evidence="3" id="KW-1185">Reference proteome</keyword>
<dbReference type="Proteomes" id="UP000010473">
    <property type="component" value="Plasmid pSTA7437.01"/>
</dbReference>
<accession>K9Y0B3</accession>
<evidence type="ECO:0000313" key="2">
    <source>
        <dbReference type="EMBL" id="AFZ38183.1"/>
    </source>
</evidence>
<reference evidence="3" key="1">
    <citation type="journal article" date="2013" name="Proc. Natl. Acad. Sci. U.S.A.">
        <title>Improving the coverage of the cyanobacterial phylum using diversity-driven genome sequencing.</title>
        <authorList>
            <person name="Shih P.M."/>
            <person name="Wu D."/>
            <person name="Latifi A."/>
            <person name="Axen S.D."/>
            <person name="Fewer D.P."/>
            <person name="Talla E."/>
            <person name="Calteau A."/>
            <person name="Cai F."/>
            <person name="Tandeau de Marsac N."/>
            <person name="Rippka R."/>
            <person name="Herdman M."/>
            <person name="Sivonen K."/>
            <person name="Coursin T."/>
            <person name="Laurent T."/>
            <person name="Goodwin L."/>
            <person name="Nolan M."/>
            <person name="Davenport K.W."/>
            <person name="Han C.S."/>
            <person name="Rubin E.M."/>
            <person name="Eisen J.A."/>
            <person name="Woyke T."/>
            <person name="Gugger M."/>
            <person name="Kerfeld C.A."/>
        </authorList>
    </citation>
    <scope>NUCLEOTIDE SEQUENCE [LARGE SCALE GENOMIC DNA]</scope>
    <source>
        <strain evidence="3">ATCC 29371 / PCC 7437</strain>
        <plasmid evidence="3">Plasmid pSTA7437.01</plasmid>
    </source>
</reference>
<organism evidence="2 3">
    <name type="scientific">Stanieria cyanosphaera (strain ATCC 29371 / PCC 7437)</name>
    <dbReference type="NCBI Taxonomy" id="111780"/>
    <lineage>
        <taxon>Bacteria</taxon>
        <taxon>Bacillati</taxon>
        <taxon>Cyanobacteriota</taxon>
        <taxon>Cyanophyceae</taxon>
        <taxon>Pleurocapsales</taxon>
        <taxon>Dermocarpellaceae</taxon>
        <taxon>Stanieria</taxon>
    </lineage>
</organism>
<feature type="region of interest" description="Disordered" evidence="1">
    <location>
        <begin position="69"/>
        <end position="91"/>
    </location>
</feature>
<evidence type="ECO:0000313" key="3">
    <source>
        <dbReference type="Proteomes" id="UP000010473"/>
    </source>
</evidence>
<dbReference type="AlphaFoldDB" id="K9Y0B3"/>
<protein>
    <submittedName>
        <fullName evidence="2">Uncharacterized protein</fullName>
    </submittedName>
</protein>
<geneLocation type="plasmid" evidence="2 3">
    <name>pSTA7437.01</name>
</geneLocation>
<dbReference type="RefSeq" id="WP_015212087.1">
    <property type="nucleotide sequence ID" value="NC_019765.1"/>
</dbReference>
<keyword evidence="2" id="KW-0614">Plasmid</keyword>
<proteinExistence type="predicted"/>
<dbReference type="KEGG" id="scs:Sta7437_4742"/>
<gene>
    <name evidence="2" type="ordered locus">Sta7437_4742</name>
</gene>
<sequence>MNQNSATENQTRPEDLQTKYGIKKEAYYNRLNFLGIKANKDSNGRAYLTNEQVNLMDELDSYIKENGKMEGFSNRNSEDNSGAMVKSETTAIEQSPENIYVEPENPVDNLDLETILRKASELKARELATPDLAIRAIT</sequence>
<dbReference type="OrthoDB" id="561675at2"/>
<evidence type="ECO:0000256" key="1">
    <source>
        <dbReference type="SAM" id="MobiDB-lite"/>
    </source>
</evidence>